<keyword evidence="4" id="KW-1185">Reference proteome</keyword>
<name>A0AB34IDH2_PRYPA</name>
<feature type="chain" id="PRO_5044336580" evidence="2">
    <location>
        <begin position="19"/>
        <end position="481"/>
    </location>
</feature>
<feature type="region of interest" description="Disordered" evidence="1">
    <location>
        <begin position="214"/>
        <end position="271"/>
    </location>
</feature>
<sequence length="481" mass="51084">MPPACLLCLAALASLAAGCEVCDGVRPTADHVLELTADDLAPLLSRHPLLLLLLYSSGSASAEAQRQHAAAAALLAPHAGVALARVDVRAHPAVAARLHAFPSDIPALRVLRGDPSFGYPLRAAHRAAEIAAAMVEEAARPVGGLELDAAARARLGGSGKTHVVAWLSSGESKRSVELVAAAFGGAVGFAIAPAEGEDERVELFRERSDDMIGEPASVVLPPTMARRNASDPRASRAPATSPPFSSPPPPLISPPPPSPPPPLAPPLAPSPPLAPPPQLAVAPLSAHELYRWVHWAALPSVYQLSSESARVYLREGASGVVFADVAQPKQKAYVRRRLRSVADRLIESGEHGVWLLFADASDRTHDRLRAQLGLGEASQPQFAIVVMANSRISAAYVMREPFSYDAVHHFCLRFRRRELWEEGWARELWARRQLLAALGVATAAAAVLLRRRRARRGGGGDEGCQAQADAPRGAARKIKTG</sequence>
<feature type="compositionally biased region" description="Pro residues" evidence="1">
    <location>
        <begin position="240"/>
        <end position="271"/>
    </location>
</feature>
<comment type="caution">
    <text evidence="3">The sequence shown here is derived from an EMBL/GenBank/DDBJ whole genome shotgun (WGS) entry which is preliminary data.</text>
</comment>
<dbReference type="Gene3D" id="3.40.30.10">
    <property type="entry name" value="Glutaredoxin"/>
    <property type="match status" value="2"/>
</dbReference>
<evidence type="ECO:0000256" key="1">
    <source>
        <dbReference type="SAM" id="MobiDB-lite"/>
    </source>
</evidence>
<gene>
    <name evidence="3" type="ORF">AB1Y20_014507</name>
</gene>
<accession>A0AB34IDH2</accession>
<evidence type="ECO:0000313" key="3">
    <source>
        <dbReference type="EMBL" id="KAL1495863.1"/>
    </source>
</evidence>
<feature type="region of interest" description="Disordered" evidence="1">
    <location>
        <begin position="455"/>
        <end position="481"/>
    </location>
</feature>
<keyword evidence="2" id="KW-0732">Signal</keyword>
<organism evidence="3 4">
    <name type="scientific">Prymnesium parvum</name>
    <name type="common">Toxic golden alga</name>
    <dbReference type="NCBI Taxonomy" id="97485"/>
    <lineage>
        <taxon>Eukaryota</taxon>
        <taxon>Haptista</taxon>
        <taxon>Haptophyta</taxon>
        <taxon>Prymnesiophyceae</taxon>
        <taxon>Prymnesiales</taxon>
        <taxon>Prymnesiaceae</taxon>
        <taxon>Prymnesium</taxon>
    </lineage>
</organism>
<dbReference type="Proteomes" id="UP001515480">
    <property type="component" value="Unassembled WGS sequence"/>
</dbReference>
<evidence type="ECO:0000256" key="2">
    <source>
        <dbReference type="SAM" id="SignalP"/>
    </source>
</evidence>
<evidence type="ECO:0000313" key="4">
    <source>
        <dbReference type="Proteomes" id="UP001515480"/>
    </source>
</evidence>
<protein>
    <submittedName>
        <fullName evidence="3">Uncharacterized protein</fullName>
    </submittedName>
</protein>
<proteinExistence type="predicted"/>
<feature type="signal peptide" evidence="2">
    <location>
        <begin position="1"/>
        <end position="18"/>
    </location>
</feature>
<reference evidence="3 4" key="1">
    <citation type="journal article" date="2024" name="Science">
        <title>Giant polyketide synthase enzymes in the biosynthesis of giant marine polyether toxins.</title>
        <authorList>
            <person name="Fallon T.R."/>
            <person name="Shende V.V."/>
            <person name="Wierzbicki I.H."/>
            <person name="Pendleton A.L."/>
            <person name="Watervoot N.F."/>
            <person name="Auber R.P."/>
            <person name="Gonzalez D.J."/>
            <person name="Wisecaver J.H."/>
            <person name="Moore B.S."/>
        </authorList>
    </citation>
    <scope>NUCLEOTIDE SEQUENCE [LARGE SCALE GENOMIC DNA]</scope>
    <source>
        <strain evidence="3 4">12B1</strain>
    </source>
</reference>
<dbReference type="EMBL" id="JBGBPQ010000030">
    <property type="protein sequence ID" value="KAL1495863.1"/>
    <property type="molecule type" value="Genomic_DNA"/>
</dbReference>
<dbReference type="AlphaFoldDB" id="A0AB34IDH2"/>